<evidence type="ECO:0000313" key="2">
    <source>
        <dbReference type="Proteomes" id="UP000015388"/>
    </source>
</evidence>
<dbReference type="Proteomes" id="UP000015388">
    <property type="component" value="Plasmid pCmaris1"/>
</dbReference>
<geneLocation type="plasmid" evidence="1 2">
    <name>pCmaris1</name>
</geneLocation>
<dbReference type="EMBL" id="CP003925">
    <property type="protein sequence ID" value="AGS36036.1"/>
    <property type="molecule type" value="Genomic_DNA"/>
</dbReference>
<dbReference type="KEGG" id="cmd:B841_12956"/>
<dbReference type="PATRIC" id="fig|1224163.3.peg.2591"/>
<protein>
    <submittedName>
        <fullName evidence="1">Uncharacterized protein</fullName>
    </submittedName>
</protein>
<dbReference type="eggNOG" id="ENOG5031JKN">
    <property type="taxonomic scope" value="Bacteria"/>
</dbReference>
<keyword evidence="1" id="KW-0614">Plasmid</keyword>
<sequence>MVIYPQGKTEFFLIDHNGVMAQPIPREEIIVSTAVEESLRRFEDVDDLIPRVINFSHEDLNLSQEPKWEYYIYDVLPGHEVVFSPLKPNIDGDTY</sequence>
<dbReference type="AlphaFoldDB" id="S5TMJ8"/>
<reference evidence="1 2" key="1">
    <citation type="submission" date="2012-11" db="EMBL/GenBank/DDBJ databases">
        <title>The complete genome sequence of Corynebacterium maris Coryn-1 (=DSM 45190).</title>
        <authorList>
            <person name="Schaffert L."/>
            <person name="Albersmeier A."/>
            <person name="Kalinowski J."/>
            <person name="Ruckert C."/>
        </authorList>
    </citation>
    <scope>NUCLEOTIDE SEQUENCE [LARGE SCALE GENOMIC DNA]</scope>
    <source>
        <strain evidence="2">Coryn-1</strain>
        <plasmid evidence="2">Plasmid pCmaris1</plasmid>
    </source>
</reference>
<gene>
    <name evidence="1" type="ORF">B841_12956</name>
</gene>
<keyword evidence="2" id="KW-1185">Reference proteome</keyword>
<proteinExistence type="predicted"/>
<name>S5TMJ8_9CORY</name>
<dbReference type="HOGENOM" id="CLU_2368099_0_0_11"/>
<organism evidence="1 2">
    <name type="scientific">Corynebacterium maris DSM 45190</name>
    <dbReference type="NCBI Taxonomy" id="1224163"/>
    <lineage>
        <taxon>Bacteria</taxon>
        <taxon>Bacillati</taxon>
        <taxon>Actinomycetota</taxon>
        <taxon>Actinomycetes</taxon>
        <taxon>Mycobacteriales</taxon>
        <taxon>Corynebacteriaceae</taxon>
        <taxon>Corynebacterium</taxon>
    </lineage>
</organism>
<evidence type="ECO:0000313" key="1">
    <source>
        <dbReference type="EMBL" id="AGS36036.1"/>
    </source>
</evidence>
<accession>S5TMJ8</accession>